<sequence>MVLLVARGAAYGALPVCSQTWFAWAAPEHPEAASVLFTASFQAAISLAGGAALDRSSLLGGVTAVLMLPVVRVHRSLAPSGRPGRT</sequence>
<protein>
    <submittedName>
        <fullName evidence="1">Uncharacterized protein</fullName>
    </submittedName>
</protein>
<dbReference type="Proteomes" id="UP000632849">
    <property type="component" value="Unassembled WGS sequence"/>
</dbReference>
<dbReference type="EMBL" id="BNBE01000004">
    <property type="protein sequence ID" value="GHG27474.1"/>
    <property type="molecule type" value="Genomic_DNA"/>
</dbReference>
<comment type="caution">
    <text evidence="1">The sequence shown here is derived from an EMBL/GenBank/DDBJ whole genome shotgun (WGS) entry which is preliminary data.</text>
</comment>
<evidence type="ECO:0000313" key="1">
    <source>
        <dbReference type="EMBL" id="GHG27474.1"/>
    </source>
</evidence>
<dbReference type="AlphaFoldDB" id="A0A919BXS1"/>
<gene>
    <name evidence="1" type="ORF">GCM10017667_75380</name>
</gene>
<organism evidence="1 2">
    <name type="scientific">Streptomyces filamentosus</name>
    <name type="common">Streptomyces roseosporus</name>
    <dbReference type="NCBI Taxonomy" id="67294"/>
    <lineage>
        <taxon>Bacteria</taxon>
        <taxon>Bacillati</taxon>
        <taxon>Actinomycetota</taxon>
        <taxon>Actinomycetes</taxon>
        <taxon>Kitasatosporales</taxon>
        <taxon>Streptomycetaceae</taxon>
        <taxon>Streptomyces</taxon>
    </lineage>
</organism>
<name>A0A919BXS1_STRFL</name>
<reference evidence="1" key="1">
    <citation type="journal article" date="2014" name="Int. J. Syst. Evol. Microbiol.">
        <title>Complete genome sequence of Corynebacterium casei LMG S-19264T (=DSM 44701T), isolated from a smear-ripened cheese.</title>
        <authorList>
            <consortium name="US DOE Joint Genome Institute (JGI-PGF)"/>
            <person name="Walter F."/>
            <person name="Albersmeier A."/>
            <person name="Kalinowski J."/>
            <person name="Ruckert C."/>
        </authorList>
    </citation>
    <scope>NUCLEOTIDE SEQUENCE</scope>
    <source>
        <strain evidence="1">JCM 4122</strain>
    </source>
</reference>
<reference evidence="1" key="2">
    <citation type="submission" date="2020-09" db="EMBL/GenBank/DDBJ databases">
        <authorList>
            <person name="Sun Q."/>
            <person name="Ohkuma M."/>
        </authorList>
    </citation>
    <scope>NUCLEOTIDE SEQUENCE</scope>
    <source>
        <strain evidence="1">JCM 4122</strain>
    </source>
</reference>
<proteinExistence type="predicted"/>
<keyword evidence="2" id="KW-1185">Reference proteome</keyword>
<evidence type="ECO:0000313" key="2">
    <source>
        <dbReference type="Proteomes" id="UP000632849"/>
    </source>
</evidence>
<accession>A0A919BXS1</accession>